<organism evidence="1 2">
    <name type="scientific">Pontiella desulfatans</name>
    <dbReference type="NCBI Taxonomy" id="2750659"/>
    <lineage>
        <taxon>Bacteria</taxon>
        <taxon>Pseudomonadati</taxon>
        <taxon>Kiritimatiellota</taxon>
        <taxon>Kiritimatiellia</taxon>
        <taxon>Kiritimatiellales</taxon>
        <taxon>Pontiellaceae</taxon>
        <taxon>Pontiella</taxon>
    </lineage>
</organism>
<accession>A0A6C2U992</accession>
<dbReference type="InterPro" id="IPR011467">
    <property type="entry name" value="DUF1573"/>
</dbReference>
<proteinExistence type="predicted"/>
<dbReference type="Proteomes" id="UP000366872">
    <property type="component" value="Unassembled WGS sequence"/>
</dbReference>
<dbReference type="Pfam" id="PF07610">
    <property type="entry name" value="DUF1573"/>
    <property type="match status" value="1"/>
</dbReference>
<sequence length="207" mass="23267">MFLLSLSAEASLEWEQKKVSLEVHPSQVSATAVFRFENAGEETIALQEVKAGCGCLSSRMAKETYVPGEKGLLEIKMDLRNRTGKQKKTTTVRTSDGRRAQLMVEVNIPQAYRILPRMVTWHQGDDAESKSVRLVNDNKLPIKLQAVRSSHGHLAAELKTIREGYEYEVAITRKIPDRGIRSFVRIIPEPPPGQAKAKELMIYAHVQ</sequence>
<evidence type="ECO:0008006" key="3">
    <source>
        <dbReference type="Google" id="ProtNLM"/>
    </source>
</evidence>
<dbReference type="EMBL" id="CAAHFG010000004">
    <property type="protein sequence ID" value="VGO16682.1"/>
    <property type="molecule type" value="Genomic_DNA"/>
</dbReference>
<dbReference type="InterPro" id="IPR013783">
    <property type="entry name" value="Ig-like_fold"/>
</dbReference>
<evidence type="ECO:0000313" key="1">
    <source>
        <dbReference type="EMBL" id="VGO16682.1"/>
    </source>
</evidence>
<protein>
    <recommendedName>
        <fullName evidence="3">DUF1573 domain-containing protein</fullName>
    </recommendedName>
</protein>
<dbReference type="AlphaFoldDB" id="A0A6C2U992"/>
<dbReference type="PANTHER" id="PTHR37833">
    <property type="entry name" value="LIPOPROTEIN-RELATED"/>
    <property type="match status" value="1"/>
</dbReference>
<name>A0A6C2U992_PONDE</name>
<dbReference type="PANTHER" id="PTHR37833:SF1">
    <property type="entry name" value="SIGNAL PEPTIDE PROTEIN"/>
    <property type="match status" value="1"/>
</dbReference>
<reference evidence="1 2" key="1">
    <citation type="submission" date="2019-04" db="EMBL/GenBank/DDBJ databases">
        <authorList>
            <person name="Van Vliet M D."/>
        </authorList>
    </citation>
    <scope>NUCLEOTIDE SEQUENCE [LARGE SCALE GENOMIC DNA]</scope>
    <source>
        <strain evidence="1 2">F1</strain>
    </source>
</reference>
<evidence type="ECO:0000313" key="2">
    <source>
        <dbReference type="Proteomes" id="UP000366872"/>
    </source>
</evidence>
<dbReference type="Gene3D" id="2.60.40.10">
    <property type="entry name" value="Immunoglobulins"/>
    <property type="match status" value="1"/>
</dbReference>
<keyword evidence="2" id="KW-1185">Reference proteome</keyword>
<gene>
    <name evidence="1" type="ORF">PDESU_05273</name>
</gene>